<dbReference type="VEuPathDB" id="FungiDB:GGTG_01891"/>
<organism evidence="1">
    <name type="scientific">Gaeumannomyces tritici (strain R3-111a-1)</name>
    <name type="common">Wheat and barley take-all root rot fungus</name>
    <name type="synonym">Gaeumannomyces graminis var. tritici</name>
    <dbReference type="NCBI Taxonomy" id="644352"/>
    <lineage>
        <taxon>Eukaryota</taxon>
        <taxon>Fungi</taxon>
        <taxon>Dikarya</taxon>
        <taxon>Ascomycota</taxon>
        <taxon>Pezizomycotina</taxon>
        <taxon>Sordariomycetes</taxon>
        <taxon>Sordariomycetidae</taxon>
        <taxon>Magnaporthales</taxon>
        <taxon>Magnaporthaceae</taxon>
        <taxon>Gaeumannomyces</taxon>
    </lineage>
</organism>
<sequence>MLSPGSAECAAVSVNAAPQFSNANPQCLAQAAWGRGFVQVMKSTFRWGSGHEAVTSQTQ</sequence>
<reference evidence="2" key="5">
    <citation type="submission" date="2018-04" db="UniProtKB">
        <authorList>
            <consortium name="EnsemblFungi"/>
        </authorList>
    </citation>
    <scope>IDENTIFICATION</scope>
    <source>
        <strain evidence="2">R3-111a-1</strain>
    </source>
</reference>
<reference evidence="1" key="3">
    <citation type="submission" date="2010-09" db="EMBL/GenBank/DDBJ databases">
        <title>Annotation of Gaeumannomyces graminis var. tritici R3-111a-1.</title>
        <authorList>
            <consortium name="The Broad Institute Genome Sequencing Platform"/>
            <person name="Ma L.-J."/>
            <person name="Dead R."/>
            <person name="Young S.K."/>
            <person name="Zeng Q."/>
            <person name="Gargeya S."/>
            <person name="Fitzgerald M."/>
            <person name="Haas B."/>
            <person name="Abouelleil A."/>
            <person name="Alvarado L."/>
            <person name="Arachchi H.M."/>
            <person name="Berlin A."/>
            <person name="Brown A."/>
            <person name="Chapman S.B."/>
            <person name="Chen Z."/>
            <person name="Dunbar C."/>
            <person name="Freedman E."/>
            <person name="Gearin G."/>
            <person name="Gellesch M."/>
            <person name="Goldberg J."/>
            <person name="Griggs A."/>
            <person name="Gujja S."/>
            <person name="Heiman D."/>
            <person name="Howarth C."/>
            <person name="Larson L."/>
            <person name="Lui A."/>
            <person name="MacDonald P.J.P."/>
            <person name="Mehta T."/>
            <person name="Montmayeur A."/>
            <person name="Murphy C."/>
            <person name="Neiman D."/>
            <person name="Pearson M."/>
            <person name="Priest M."/>
            <person name="Roberts A."/>
            <person name="Saif S."/>
            <person name="Shea T."/>
            <person name="Shenoy N."/>
            <person name="Sisk P."/>
            <person name="Stolte C."/>
            <person name="Sykes S."/>
            <person name="Yandava C."/>
            <person name="Wortman J."/>
            <person name="Nusbaum C."/>
            <person name="Birren B."/>
        </authorList>
    </citation>
    <scope>NUCLEOTIDE SEQUENCE</scope>
    <source>
        <strain evidence="1">R3-111a-1</strain>
    </source>
</reference>
<dbReference type="HOGENOM" id="CLU_2960900_0_0_1"/>
<dbReference type="EMBL" id="GL385395">
    <property type="protein sequence ID" value="EJT81917.1"/>
    <property type="molecule type" value="Genomic_DNA"/>
</dbReference>
<dbReference type="Proteomes" id="UP000006039">
    <property type="component" value="Unassembled WGS sequence"/>
</dbReference>
<name>J3NKV0_GAET3</name>
<dbReference type="RefSeq" id="XP_009217926.1">
    <property type="nucleotide sequence ID" value="XM_009219662.1"/>
</dbReference>
<proteinExistence type="predicted"/>
<evidence type="ECO:0000313" key="2">
    <source>
        <dbReference type="EnsemblFungi" id="EJT81917"/>
    </source>
</evidence>
<evidence type="ECO:0000313" key="1">
    <source>
        <dbReference type="EMBL" id="EJT81917.1"/>
    </source>
</evidence>
<dbReference type="EnsemblFungi" id="EJT81917">
    <property type="protein sequence ID" value="EJT81917"/>
    <property type="gene ID" value="GGTG_01891"/>
</dbReference>
<evidence type="ECO:0000313" key="3">
    <source>
        <dbReference type="Proteomes" id="UP000006039"/>
    </source>
</evidence>
<gene>
    <name evidence="2" type="primary">20342349</name>
    <name evidence="1" type="ORF">GGTG_01891</name>
</gene>
<keyword evidence="3" id="KW-1185">Reference proteome</keyword>
<accession>J3NKV0</accession>
<reference evidence="2" key="4">
    <citation type="journal article" date="2015" name="G3 (Bethesda)">
        <title>Genome sequences of three phytopathogenic species of the Magnaporthaceae family of fungi.</title>
        <authorList>
            <person name="Okagaki L.H."/>
            <person name="Nunes C.C."/>
            <person name="Sailsbery J."/>
            <person name="Clay B."/>
            <person name="Brown D."/>
            <person name="John T."/>
            <person name="Oh Y."/>
            <person name="Young N."/>
            <person name="Fitzgerald M."/>
            <person name="Haas B.J."/>
            <person name="Zeng Q."/>
            <person name="Young S."/>
            <person name="Adiconis X."/>
            <person name="Fan L."/>
            <person name="Levin J.Z."/>
            <person name="Mitchell T.K."/>
            <person name="Okubara P.A."/>
            <person name="Farman M.L."/>
            <person name="Kohn L.M."/>
            <person name="Birren B."/>
            <person name="Ma L.-J."/>
            <person name="Dean R.A."/>
        </authorList>
    </citation>
    <scope>NUCLEOTIDE SEQUENCE</scope>
    <source>
        <strain evidence="2">R3-111a-1</strain>
    </source>
</reference>
<dbReference type="GeneID" id="20342349"/>
<reference evidence="1" key="2">
    <citation type="submission" date="2010-07" db="EMBL/GenBank/DDBJ databases">
        <authorList>
            <consortium name="The Broad Institute Genome Sequencing Platform"/>
            <consortium name="Broad Institute Genome Sequencing Center for Infectious Disease"/>
            <person name="Ma L.-J."/>
            <person name="Dead R."/>
            <person name="Young S."/>
            <person name="Zeng Q."/>
            <person name="Koehrsen M."/>
            <person name="Alvarado L."/>
            <person name="Berlin A."/>
            <person name="Chapman S.B."/>
            <person name="Chen Z."/>
            <person name="Freedman E."/>
            <person name="Gellesch M."/>
            <person name="Goldberg J."/>
            <person name="Griggs A."/>
            <person name="Gujja S."/>
            <person name="Heilman E.R."/>
            <person name="Heiman D."/>
            <person name="Hepburn T."/>
            <person name="Howarth C."/>
            <person name="Jen D."/>
            <person name="Larson L."/>
            <person name="Mehta T."/>
            <person name="Neiman D."/>
            <person name="Pearson M."/>
            <person name="Roberts A."/>
            <person name="Saif S."/>
            <person name="Shea T."/>
            <person name="Shenoy N."/>
            <person name="Sisk P."/>
            <person name="Stolte C."/>
            <person name="Sykes S."/>
            <person name="Walk T."/>
            <person name="White J."/>
            <person name="Yandava C."/>
            <person name="Haas B."/>
            <person name="Nusbaum C."/>
            <person name="Birren B."/>
        </authorList>
    </citation>
    <scope>NUCLEOTIDE SEQUENCE</scope>
    <source>
        <strain evidence="1">R3-111a-1</strain>
    </source>
</reference>
<protein>
    <submittedName>
        <fullName evidence="1 2">Uncharacterized protein</fullName>
    </submittedName>
</protein>
<dbReference type="AlphaFoldDB" id="J3NKV0"/>
<reference evidence="3" key="1">
    <citation type="submission" date="2010-07" db="EMBL/GenBank/DDBJ databases">
        <title>The genome sequence of Gaeumannomyces graminis var. tritici strain R3-111a-1.</title>
        <authorList>
            <consortium name="The Broad Institute Genome Sequencing Platform"/>
            <person name="Ma L.-J."/>
            <person name="Dead R."/>
            <person name="Young S."/>
            <person name="Zeng Q."/>
            <person name="Koehrsen M."/>
            <person name="Alvarado L."/>
            <person name="Berlin A."/>
            <person name="Chapman S.B."/>
            <person name="Chen Z."/>
            <person name="Freedman E."/>
            <person name="Gellesch M."/>
            <person name="Goldberg J."/>
            <person name="Griggs A."/>
            <person name="Gujja S."/>
            <person name="Heilman E.R."/>
            <person name="Heiman D."/>
            <person name="Hepburn T."/>
            <person name="Howarth C."/>
            <person name="Jen D."/>
            <person name="Larson L."/>
            <person name="Mehta T."/>
            <person name="Neiman D."/>
            <person name="Pearson M."/>
            <person name="Roberts A."/>
            <person name="Saif S."/>
            <person name="Shea T."/>
            <person name="Shenoy N."/>
            <person name="Sisk P."/>
            <person name="Stolte C."/>
            <person name="Sykes S."/>
            <person name="Walk T."/>
            <person name="White J."/>
            <person name="Yandava C."/>
            <person name="Haas B."/>
            <person name="Nusbaum C."/>
            <person name="Birren B."/>
        </authorList>
    </citation>
    <scope>NUCLEOTIDE SEQUENCE [LARGE SCALE GENOMIC DNA]</scope>
    <source>
        <strain evidence="3">R3-111a-1</strain>
    </source>
</reference>